<dbReference type="Gene3D" id="3.40.1060.10">
    <property type="entry name" value="Aconitase, Domain 2"/>
    <property type="match status" value="1"/>
</dbReference>
<dbReference type="Pfam" id="PF00330">
    <property type="entry name" value="Aconitase"/>
    <property type="match status" value="2"/>
</dbReference>
<evidence type="ECO:0000256" key="5">
    <source>
        <dbReference type="ARBA" id="ARBA00012022"/>
    </source>
</evidence>
<dbReference type="InterPro" id="IPR018136">
    <property type="entry name" value="Aconitase_4Fe-4S_BS"/>
</dbReference>
<evidence type="ECO:0000256" key="7">
    <source>
        <dbReference type="ARBA" id="ARBA00022605"/>
    </source>
</evidence>
<comment type="catalytic activity">
    <reaction evidence="15 17">
        <text>(2R,3S)-homoisocitrate = cis-homoaconitate + H2O</text>
        <dbReference type="Rhea" id="RHEA:15485"/>
        <dbReference type="ChEBI" id="CHEBI:15377"/>
        <dbReference type="ChEBI" id="CHEBI:15404"/>
        <dbReference type="ChEBI" id="CHEBI:58174"/>
        <dbReference type="EC" id="4.2.1.36"/>
    </reaction>
</comment>
<dbReference type="PANTHER" id="PTHR43822">
    <property type="entry name" value="HOMOACONITASE, MITOCHONDRIAL-RELATED"/>
    <property type="match status" value="1"/>
</dbReference>
<dbReference type="PROSITE" id="PS01244">
    <property type="entry name" value="ACONITASE_2"/>
    <property type="match status" value="1"/>
</dbReference>
<protein>
    <recommendedName>
        <fullName evidence="6 17">Homoaconitase, mitochondrial</fullName>
        <ecNumber evidence="5 17">4.2.1.36</ecNumber>
    </recommendedName>
    <alternativeName>
        <fullName evidence="16 17">Homoaconitate hydratase</fullName>
    </alternativeName>
</protein>
<dbReference type="InterPro" id="IPR001030">
    <property type="entry name" value="Acoase/IPM_deHydtase_lsu_aba"/>
</dbReference>
<dbReference type="InterPro" id="IPR015928">
    <property type="entry name" value="Aconitase/3IPM_dehydase_swvl"/>
</dbReference>
<keyword evidence="10 17" id="KW-0408">Iron</keyword>
<dbReference type="Proteomes" id="UP000544331">
    <property type="component" value="Unassembled WGS sequence"/>
</dbReference>
<evidence type="ECO:0000256" key="3">
    <source>
        <dbReference type="ARBA" id="ARBA00005106"/>
    </source>
</evidence>
<dbReference type="AlphaFoldDB" id="A0A8H6D1J9"/>
<dbReference type="Gene3D" id="3.30.499.10">
    <property type="entry name" value="Aconitase, domain 3"/>
    <property type="match status" value="2"/>
</dbReference>
<comment type="similarity">
    <text evidence="4 17">Belongs to the aconitase/IPM isomerase family.</text>
</comment>
<dbReference type="OrthoDB" id="10262323at2759"/>
<dbReference type="GO" id="GO:0005739">
    <property type="term" value="C:mitochondrion"/>
    <property type="evidence" value="ECO:0007669"/>
    <property type="project" value="UniProtKB-SubCell"/>
</dbReference>
<evidence type="ECO:0000313" key="20">
    <source>
        <dbReference type="EMBL" id="KAF5700124.1"/>
    </source>
</evidence>
<dbReference type="EC" id="4.2.1.36" evidence="5 17"/>
<organism evidence="20 21">
    <name type="scientific">Fusarium mundagurra</name>
    <dbReference type="NCBI Taxonomy" id="1567541"/>
    <lineage>
        <taxon>Eukaryota</taxon>
        <taxon>Fungi</taxon>
        <taxon>Dikarya</taxon>
        <taxon>Ascomycota</taxon>
        <taxon>Pezizomycotina</taxon>
        <taxon>Sordariomycetes</taxon>
        <taxon>Hypocreomycetidae</taxon>
        <taxon>Hypocreales</taxon>
        <taxon>Nectriaceae</taxon>
        <taxon>Fusarium</taxon>
        <taxon>Fusarium fujikuroi species complex</taxon>
    </lineage>
</organism>
<keyword evidence="11 17" id="KW-0411">Iron-sulfur</keyword>
<sequence length="641" mass="69481">MAGTAQLRILMRRRVPSWNRSLGLAFSPRQQYPLCSTFVAHASRSLSMTRVLQSEAFHSQLERATSFTPAHERKAPQTLTEKIVQRHAVGLPEGKLIRSGDMFTMRPHRLMTHDDSHAAIAKSWWKKDSHSNMYGALGCLGVAVVRTDAAAIYATGRTWWECPPVARVNLTGVLPQGVTGKDVIVALCCLFKNDVLNHCIEFTGSEEAMSSIPVDTRLTISNMTTEWGALSGLFPIDDTLERWLRYKATEAAMFPDRSTKERITHERIDELFASPLAADPDALYAKQLYLNLDTLSPYVSGPNSVKIATLLHELAPQNIRINKAYHIQAAAAVFKEAAKANGGVVPKIADGVKMYIAAASSREQEAAEDSGDWQVLLDAGAEPLVSGCGPCIGLGTGLLEPGEVGISASNRNFKGRMGSREALAYLSSPEVVAASTLKGVISGPGAYKVPENWAGVDHGYGSGQPRSVESDLNDMVQQLDSFIGNVESTEASSNGATVEILPGFPESVRGEIVFMDMDNQDIDQIYPGSMTYESNVSKEAMAKACMRNYNPDFQKVIRPNDILVSGNGFGCGSSREQAATAILANSIHLVVAGNFSNIFSRNSINNGLMGLDLPRLVQRLRAAFPKDASLRSELDGRSNGT</sequence>
<keyword evidence="21" id="KW-1185">Reference proteome</keyword>
<dbReference type="SUPFAM" id="SSF53732">
    <property type="entry name" value="Aconitase iron-sulfur domain"/>
    <property type="match status" value="1"/>
</dbReference>
<name>A0A8H6D1J9_9HYPO</name>
<dbReference type="InterPro" id="IPR000573">
    <property type="entry name" value="AconitaseA/IPMdHydase_ssu_swvl"/>
</dbReference>
<dbReference type="InterPro" id="IPR015931">
    <property type="entry name" value="Acnase/IPM_dHydase_lsu_aba_1/3"/>
</dbReference>
<keyword evidence="14 17" id="KW-0456">Lyase</keyword>
<comment type="subcellular location">
    <subcellularLocation>
        <location evidence="2 17">Mitochondrion</location>
    </subcellularLocation>
</comment>
<accession>A0A8H6D1J9</accession>
<dbReference type="NCBIfam" id="TIGR00139">
    <property type="entry name" value="h_aconitase"/>
    <property type="match status" value="1"/>
</dbReference>
<dbReference type="Gene3D" id="3.20.19.10">
    <property type="entry name" value="Aconitase, domain 4"/>
    <property type="match status" value="1"/>
</dbReference>
<gene>
    <name evidence="20" type="ORF">FMUND_14467</name>
</gene>
<evidence type="ECO:0000256" key="8">
    <source>
        <dbReference type="ARBA" id="ARBA00022723"/>
    </source>
</evidence>
<dbReference type="EMBL" id="JAAOAN010000754">
    <property type="protein sequence ID" value="KAF5700124.1"/>
    <property type="molecule type" value="Genomic_DNA"/>
</dbReference>
<evidence type="ECO:0000256" key="10">
    <source>
        <dbReference type="ARBA" id="ARBA00023004"/>
    </source>
</evidence>
<comment type="cofactor">
    <cofactor evidence="17">
        <name>[4Fe-4S] cluster</name>
        <dbReference type="ChEBI" id="CHEBI:49883"/>
    </cofactor>
    <text evidence="17">Binds 1 [4Fe-4S] cluster per subunit.</text>
</comment>
<dbReference type="InterPro" id="IPR050067">
    <property type="entry name" value="IPM_dehydratase_rel_enz"/>
</dbReference>
<dbReference type="GO" id="GO:0051539">
    <property type="term" value="F:4 iron, 4 sulfur cluster binding"/>
    <property type="evidence" value="ECO:0007669"/>
    <property type="project" value="UniProtKB-UniRule"/>
</dbReference>
<evidence type="ECO:0000313" key="21">
    <source>
        <dbReference type="Proteomes" id="UP000544331"/>
    </source>
</evidence>
<evidence type="ECO:0000256" key="16">
    <source>
        <dbReference type="ARBA" id="ARBA00032706"/>
    </source>
</evidence>
<evidence type="ECO:0000256" key="4">
    <source>
        <dbReference type="ARBA" id="ARBA00007185"/>
    </source>
</evidence>
<dbReference type="GO" id="GO:0019878">
    <property type="term" value="P:lysine biosynthetic process via aminoadipic acid"/>
    <property type="evidence" value="ECO:0007669"/>
    <property type="project" value="UniProtKB-UniRule"/>
</dbReference>
<keyword evidence="8 17" id="KW-0479">Metal-binding</keyword>
<keyword evidence="9 17" id="KW-0809">Transit peptide</keyword>
<comment type="function">
    <text evidence="1 17">Catalyzes the reversible hydration of cis-homoaconitate to (2R,3S)-homoisocitrate, a step in the alpha-aminoadipate pathway for lysine biosynthesis.</text>
</comment>
<dbReference type="InterPro" id="IPR036008">
    <property type="entry name" value="Aconitase_4Fe-4S_dom"/>
</dbReference>
<dbReference type="InterPro" id="IPR004418">
    <property type="entry name" value="Homoaconitase_mito"/>
</dbReference>
<keyword evidence="12 17" id="KW-0496">Mitochondrion</keyword>
<evidence type="ECO:0000259" key="19">
    <source>
        <dbReference type="Pfam" id="PF00694"/>
    </source>
</evidence>
<dbReference type="UniPathway" id="UPA00033">
    <property type="reaction ID" value="UER01027"/>
</dbReference>
<proteinExistence type="inferred from homology"/>
<evidence type="ECO:0000256" key="12">
    <source>
        <dbReference type="ARBA" id="ARBA00023128"/>
    </source>
</evidence>
<dbReference type="SUPFAM" id="SSF52016">
    <property type="entry name" value="LeuD/IlvD-like"/>
    <property type="match status" value="1"/>
</dbReference>
<dbReference type="InterPro" id="IPR015932">
    <property type="entry name" value="Aconitase_dom2"/>
</dbReference>
<evidence type="ECO:0000256" key="17">
    <source>
        <dbReference type="RuleBase" id="RU362038"/>
    </source>
</evidence>
<evidence type="ECO:0000256" key="13">
    <source>
        <dbReference type="ARBA" id="ARBA00023154"/>
    </source>
</evidence>
<dbReference type="GO" id="GO:0004409">
    <property type="term" value="F:homoaconitate hydratase activity"/>
    <property type="evidence" value="ECO:0007669"/>
    <property type="project" value="UniProtKB-UniRule"/>
</dbReference>
<feature type="domain" description="Aconitase/3-isopropylmalate dehydratase large subunit alpha/beta/alpha" evidence="18">
    <location>
        <begin position="326"/>
        <end position="439"/>
    </location>
</feature>
<dbReference type="GO" id="GO:0046872">
    <property type="term" value="F:metal ion binding"/>
    <property type="evidence" value="ECO:0007669"/>
    <property type="project" value="UniProtKB-UniRule"/>
</dbReference>
<feature type="domain" description="Aconitase A/isopropylmalate dehydratase small subunit swivel" evidence="19">
    <location>
        <begin position="489"/>
        <end position="615"/>
    </location>
</feature>
<dbReference type="PANTHER" id="PTHR43822:SF2">
    <property type="entry name" value="HOMOACONITASE, MITOCHONDRIAL"/>
    <property type="match status" value="1"/>
</dbReference>
<feature type="domain" description="Aconitase/3-isopropylmalate dehydratase large subunit alpha/beta/alpha" evidence="18">
    <location>
        <begin position="127"/>
        <end position="320"/>
    </location>
</feature>
<evidence type="ECO:0000256" key="6">
    <source>
        <dbReference type="ARBA" id="ARBA00021560"/>
    </source>
</evidence>
<evidence type="ECO:0000256" key="9">
    <source>
        <dbReference type="ARBA" id="ARBA00022946"/>
    </source>
</evidence>
<evidence type="ECO:0000256" key="1">
    <source>
        <dbReference type="ARBA" id="ARBA00003422"/>
    </source>
</evidence>
<keyword evidence="13 17" id="KW-0457">Lysine biosynthesis</keyword>
<evidence type="ECO:0000256" key="2">
    <source>
        <dbReference type="ARBA" id="ARBA00004173"/>
    </source>
</evidence>
<dbReference type="Pfam" id="PF00694">
    <property type="entry name" value="Aconitase_C"/>
    <property type="match status" value="1"/>
</dbReference>
<evidence type="ECO:0000256" key="15">
    <source>
        <dbReference type="ARBA" id="ARBA00029338"/>
    </source>
</evidence>
<evidence type="ECO:0000256" key="14">
    <source>
        <dbReference type="ARBA" id="ARBA00023239"/>
    </source>
</evidence>
<comment type="pathway">
    <text evidence="3 17">Amino-acid biosynthesis; L-lysine biosynthesis via AAA pathway; L-alpha-aminoadipate from 2-oxoglutarate: step 3/5.</text>
</comment>
<keyword evidence="7 17" id="KW-0028">Amino-acid biosynthesis</keyword>
<evidence type="ECO:0000259" key="18">
    <source>
        <dbReference type="Pfam" id="PF00330"/>
    </source>
</evidence>
<reference evidence="20 21" key="1">
    <citation type="submission" date="2020-05" db="EMBL/GenBank/DDBJ databases">
        <title>Identification and distribution of gene clusters putatively required for synthesis of sphingolipid metabolism inhibitors in phylogenetically diverse species of the filamentous fungus Fusarium.</title>
        <authorList>
            <person name="Kim H.-S."/>
            <person name="Busman M."/>
            <person name="Brown D.W."/>
            <person name="Divon H."/>
            <person name="Uhlig S."/>
            <person name="Proctor R.H."/>
        </authorList>
    </citation>
    <scope>NUCLEOTIDE SEQUENCE [LARGE SCALE GENOMIC DNA]</scope>
    <source>
        <strain evidence="20 21">NRRL 66235</strain>
    </source>
</reference>
<comment type="caution">
    <text evidence="20">The sequence shown here is derived from an EMBL/GenBank/DDBJ whole genome shotgun (WGS) entry which is preliminary data.</text>
</comment>
<evidence type="ECO:0000256" key="11">
    <source>
        <dbReference type="ARBA" id="ARBA00023014"/>
    </source>
</evidence>